<name>A0A1G8UEH8_9ACTN</name>
<dbReference type="Pfam" id="PF01243">
    <property type="entry name" value="PNPOx_N"/>
    <property type="match status" value="1"/>
</dbReference>
<keyword evidence="3" id="KW-1185">Reference proteome</keyword>
<dbReference type="Gene3D" id="2.30.110.10">
    <property type="entry name" value="Electron Transport, Fmn-binding Protein, Chain A"/>
    <property type="match status" value="1"/>
</dbReference>
<sequence length="147" mass="16877">MTAHDFDMDTFLRRPLTARLATEGPTVRPVWYLWEDGSFWVLTGPWARLPDLVRRNPAVALVVDECEVATGRVQQVIARGRAELLPFDVPRGRRKLSRYLGPDESLWDERFLGYLLDDPAERGTLWLRLTPASLKAQDLSYSVRPAR</sequence>
<proteinExistence type="predicted"/>
<dbReference type="InterPro" id="IPR011576">
    <property type="entry name" value="Pyridox_Oxase_N"/>
</dbReference>
<dbReference type="Proteomes" id="UP000199155">
    <property type="component" value="Unassembled WGS sequence"/>
</dbReference>
<evidence type="ECO:0000313" key="3">
    <source>
        <dbReference type="Proteomes" id="UP000199155"/>
    </source>
</evidence>
<evidence type="ECO:0000259" key="1">
    <source>
        <dbReference type="Pfam" id="PF01243"/>
    </source>
</evidence>
<reference evidence="2 3" key="1">
    <citation type="submission" date="2016-10" db="EMBL/GenBank/DDBJ databases">
        <authorList>
            <person name="de Groot N.N."/>
        </authorList>
    </citation>
    <scope>NUCLEOTIDE SEQUENCE [LARGE SCALE GENOMIC DNA]</scope>
    <source>
        <strain evidence="2 3">CGMCC 4.5727</strain>
    </source>
</reference>
<dbReference type="STRING" id="417292.SAMN05421806_101804"/>
<protein>
    <submittedName>
        <fullName evidence="2">Pyridoxamine 5'-phosphate oxidase</fullName>
    </submittedName>
</protein>
<dbReference type="SUPFAM" id="SSF50475">
    <property type="entry name" value="FMN-binding split barrel"/>
    <property type="match status" value="1"/>
</dbReference>
<gene>
    <name evidence="2" type="ORF">SAMN05421806_101804</name>
</gene>
<dbReference type="InterPro" id="IPR012349">
    <property type="entry name" value="Split_barrel_FMN-bd"/>
</dbReference>
<dbReference type="EMBL" id="FNFF01000001">
    <property type="protein sequence ID" value="SDJ52149.1"/>
    <property type="molecule type" value="Genomic_DNA"/>
</dbReference>
<feature type="domain" description="Pyridoxamine 5'-phosphate oxidase N-terminal" evidence="1">
    <location>
        <begin position="8"/>
        <end position="86"/>
    </location>
</feature>
<evidence type="ECO:0000313" key="2">
    <source>
        <dbReference type="EMBL" id="SDJ52149.1"/>
    </source>
</evidence>
<accession>A0A1G8UEH8</accession>
<organism evidence="2 3">
    <name type="scientific">Streptomyces indicus</name>
    <dbReference type="NCBI Taxonomy" id="417292"/>
    <lineage>
        <taxon>Bacteria</taxon>
        <taxon>Bacillati</taxon>
        <taxon>Actinomycetota</taxon>
        <taxon>Actinomycetes</taxon>
        <taxon>Kitasatosporales</taxon>
        <taxon>Streptomycetaceae</taxon>
        <taxon>Streptomyces</taxon>
    </lineage>
</organism>
<dbReference type="AlphaFoldDB" id="A0A1G8UEH8"/>